<sequence length="626" mass="66147">MNRNKPVTTFLVFIMLFLSLSTLQAQVSIGSGEEPISGSILQLKEKGAVTDASPNAYRGLALPRVTLSEKKALYPMFLVDPDNPDSGPNTAYSGATNKQALDKAHTGMIVYNLTEDDDKELCLGLNQWDGEQWNCFQSKMGNAKFDAVNCSDIEINGVYVEGIPTTSANYISINLNVTKVGAFSITLTTGNGYSFYQSGAALSTGKMTVNIPSQGTPVDAQTDKLSFNGIELIPGCEPEIEISSAIANYSLNCSSIVVNGRYLKGTPLTVSNTITLNVTVTTSGSYNINTPLTNGIRFSANGNFNPGTHTITLIGSGTPTVNSDFPITINANTPQGNNTCNTTMPLTLPAMTYAVIGSGSTYSWNSTARSQALTNGGISFGPNGIVKIVSFTQLWGTSTISTATNYLSNGYGSGGAMPDVVLYFAYGAAPTAALTTALKDYINKGGCVIYGSADGTSSDVNTLMSGLFGISPAIAQSGGQTDDDVYMISNLPTDPVINGPFGNLSARHWGEDNGTAGSVIMTELPPNSVQICSARSASKTLQDPQYSIVWYNDSKNFLYFGDSVGSSTTDNSTSAYPSRYNSQGLPLSKNYGPGTAWNQFIYNSALELNAVAWILKKAAISGINPH</sequence>
<dbReference type="eggNOG" id="ENOG5032SEA">
    <property type="taxonomic scope" value="Bacteria"/>
</dbReference>
<feature type="signal peptide" evidence="1">
    <location>
        <begin position="1"/>
        <end position="25"/>
    </location>
</feature>
<accession>F8WW26</accession>
<evidence type="ECO:0000313" key="2">
    <source>
        <dbReference type="EMBL" id="EGK06641.1"/>
    </source>
</evidence>
<gene>
    <name evidence="2" type="ORF">HMPREF9456_00515</name>
</gene>
<proteinExistence type="predicted"/>
<dbReference type="EMBL" id="ADLW01000001">
    <property type="protein sequence ID" value="EGK06641.1"/>
    <property type="molecule type" value="Genomic_DNA"/>
</dbReference>
<reference evidence="2 3" key="1">
    <citation type="submission" date="2011-04" db="EMBL/GenBank/DDBJ databases">
        <title>The Genome Sequence of Dysgonomonas mossii DSM 22836.</title>
        <authorList>
            <consortium name="The Broad Institute Genome Sequencing Platform"/>
            <person name="Earl A."/>
            <person name="Ward D."/>
            <person name="Feldgarden M."/>
            <person name="Gevers D."/>
            <person name="Pudlo N."/>
            <person name="Martens E."/>
            <person name="Allen-Vercoe E."/>
            <person name="Young S.K."/>
            <person name="Zeng Q."/>
            <person name="Gargeya S."/>
            <person name="Fitzgerald M."/>
            <person name="Haas B."/>
            <person name="Abouelleil A."/>
            <person name="Alvarado L."/>
            <person name="Arachchi H.M."/>
            <person name="Berlin A."/>
            <person name="Brown A."/>
            <person name="Chapman S.B."/>
            <person name="Chen Z."/>
            <person name="Dunbar C."/>
            <person name="Freedman E."/>
            <person name="Gearin G."/>
            <person name="Gellesch M."/>
            <person name="Goldberg J."/>
            <person name="Griggs A."/>
            <person name="Gujja S."/>
            <person name="Heiman D."/>
            <person name="Howarth C."/>
            <person name="Larson L."/>
            <person name="Lui A."/>
            <person name="MacDonald P.J.P."/>
            <person name="Mehta T."/>
            <person name="Montmayeur A."/>
            <person name="Murphy C."/>
            <person name="Neiman D."/>
            <person name="Pearson M."/>
            <person name="Priest M."/>
            <person name="Roberts A."/>
            <person name="Saif S."/>
            <person name="Shea T."/>
            <person name="Shenoy N."/>
            <person name="Sisk P."/>
            <person name="Stolte C."/>
            <person name="Sykes S."/>
            <person name="Yandava C."/>
            <person name="Wortman J."/>
            <person name="Nusbaum C."/>
            <person name="Birren B."/>
        </authorList>
    </citation>
    <scope>NUCLEOTIDE SEQUENCE [LARGE SCALE GENOMIC DNA]</scope>
    <source>
        <strain evidence="2 3">DSM 22836</strain>
    </source>
</reference>
<feature type="chain" id="PRO_5003385804" description="Ig-like domain-containing protein" evidence="1">
    <location>
        <begin position="26"/>
        <end position="626"/>
    </location>
</feature>
<name>F8WW26_9BACT</name>
<dbReference type="HOGENOM" id="CLU_454703_0_0_10"/>
<dbReference type="RefSeq" id="WP_006841886.1">
    <property type="nucleotide sequence ID" value="NZ_AQWJ01000001.1"/>
</dbReference>
<dbReference type="GeneID" id="78081200"/>
<organism evidence="2 3">
    <name type="scientific">Dysgonomonas mossii DSM 22836</name>
    <dbReference type="NCBI Taxonomy" id="742767"/>
    <lineage>
        <taxon>Bacteria</taxon>
        <taxon>Pseudomonadati</taxon>
        <taxon>Bacteroidota</taxon>
        <taxon>Bacteroidia</taxon>
        <taxon>Bacteroidales</taxon>
        <taxon>Dysgonomonadaceae</taxon>
        <taxon>Dysgonomonas</taxon>
    </lineage>
</organism>
<evidence type="ECO:0000313" key="3">
    <source>
        <dbReference type="Proteomes" id="UP000006420"/>
    </source>
</evidence>
<comment type="caution">
    <text evidence="2">The sequence shown here is derived from an EMBL/GenBank/DDBJ whole genome shotgun (WGS) entry which is preliminary data.</text>
</comment>
<evidence type="ECO:0000256" key="1">
    <source>
        <dbReference type="SAM" id="SignalP"/>
    </source>
</evidence>
<dbReference type="AlphaFoldDB" id="F8WW26"/>
<protein>
    <recommendedName>
        <fullName evidence="4">Ig-like domain-containing protein</fullName>
    </recommendedName>
</protein>
<dbReference type="STRING" id="742767.HMPREF9456_00515"/>
<dbReference type="Proteomes" id="UP000006420">
    <property type="component" value="Unassembled WGS sequence"/>
</dbReference>
<keyword evidence="3" id="KW-1185">Reference proteome</keyword>
<evidence type="ECO:0008006" key="4">
    <source>
        <dbReference type="Google" id="ProtNLM"/>
    </source>
</evidence>
<keyword evidence="1" id="KW-0732">Signal</keyword>